<gene>
    <name evidence="1" type="ORF">OCV55_08135</name>
</gene>
<sequence>MYIYYPSCNFATMHLQTAKKVRDYFEKQMPIARCCKIDKREFEKGDIGLYVCQACRKQIENQVKTMSVWEYFDQLDNFDFPDYHGQKMYLQDCFRDRNHPEVHQAVRSLLKKMNIEVIEMKNNKDNSIFCGTLHYESKALDDTHLSHYPKDVQEKYMQEYVQQFDNKKIICVCNRCLKGILLGKGNGVHLLELLFNKK</sequence>
<name>A0ABT2SVS0_9FIRM</name>
<accession>A0ABT2SVS0</accession>
<protein>
    <submittedName>
        <fullName evidence="1">Uncharacterized protein</fullName>
    </submittedName>
</protein>
<evidence type="ECO:0000313" key="2">
    <source>
        <dbReference type="Proteomes" id="UP001208364"/>
    </source>
</evidence>
<dbReference type="Proteomes" id="UP001208364">
    <property type="component" value="Unassembled WGS sequence"/>
</dbReference>
<proteinExistence type="predicted"/>
<keyword evidence="2" id="KW-1185">Reference proteome</keyword>
<dbReference type="EMBL" id="JAOQJR010000007">
    <property type="protein sequence ID" value="MCU6738650.1"/>
    <property type="molecule type" value="Genomic_DNA"/>
</dbReference>
<dbReference type="RefSeq" id="WP_147580313.1">
    <property type="nucleotide sequence ID" value="NZ_JAOQJR010000007.1"/>
</dbReference>
<organism evidence="1 2">
    <name type="scientific">[Clostridium] ammoniilyticum</name>
    <dbReference type="NCBI Taxonomy" id="2981784"/>
    <lineage>
        <taxon>Bacteria</taxon>
        <taxon>Bacillati</taxon>
        <taxon>Bacillota</taxon>
        <taxon>Erysipelotrichia</taxon>
        <taxon>Erysipelotrichales</taxon>
        <taxon>Coprobacillaceae</taxon>
        <taxon>Faecalibacillus</taxon>
    </lineage>
</organism>
<comment type="caution">
    <text evidence="1">The sequence shown here is derived from an EMBL/GenBank/DDBJ whole genome shotgun (WGS) entry which is preliminary data.</text>
</comment>
<evidence type="ECO:0000313" key="1">
    <source>
        <dbReference type="EMBL" id="MCU6738650.1"/>
    </source>
</evidence>
<reference evidence="1 2" key="1">
    <citation type="journal article" date="2021" name="ISME Commun">
        <title>Automated analysis of genomic sequences facilitates high-throughput and comprehensive description of bacteria.</title>
        <authorList>
            <person name="Hitch T.C.A."/>
        </authorList>
    </citation>
    <scope>NUCLEOTIDE SEQUENCE [LARGE SCALE GENOMIC DNA]</scope>
    <source>
        <strain evidence="1 2">H4_15</strain>
    </source>
</reference>